<evidence type="ECO:0000313" key="1">
    <source>
        <dbReference type="EMBL" id="MBP2477710.1"/>
    </source>
</evidence>
<dbReference type="EMBL" id="JAGIOO010000001">
    <property type="protein sequence ID" value="MBP2477710.1"/>
    <property type="molecule type" value="Genomic_DNA"/>
</dbReference>
<reference evidence="1 2" key="1">
    <citation type="submission" date="2021-03" db="EMBL/GenBank/DDBJ databases">
        <title>Sequencing the genomes of 1000 actinobacteria strains.</title>
        <authorList>
            <person name="Klenk H.-P."/>
        </authorList>
    </citation>
    <scope>NUCLEOTIDE SEQUENCE [LARGE SCALE GENOMIC DNA]</scope>
    <source>
        <strain evidence="1 2">DSM 44580</strain>
    </source>
</reference>
<name>A0ABS5AMD1_9PSEU</name>
<accession>A0ABS5AMD1</accession>
<comment type="caution">
    <text evidence="1">The sequence shown here is derived from an EMBL/GenBank/DDBJ whole genome shotgun (WGS) entry which is preliminary data.</text>
</comment>
<dbReference type="RefSeq" id="WP_086788894.1">
    <property type="nucleotide sequence ID" value="NZ_JAGIOO010000001.1"/>
</dbReference>
<gene>
    <name evidence="1" type="ORF">JOF53_006582</name>
</gene>
<sequence>MTITARHLPTPDLALRSSDPVELRRVRSFADDQAAASEDTRRKIIALAPCSGVERERVLEAVHEDLMVWRHRMASSTTRRLGTGLAHDPIRYRKRLNTEGPNYDRLGYLGRLREAPVWDGAAATYVGGVDTPAHRIMLSYGKAALERFEREGGGEVLENPVLLPDGTTVIGNSLVRGDAARTVGRELAERIGRRGGDSSRFELGGDPIYVVTAPTAARSVMFRAALRLLGTADDGDLRAWQQARYLLFQAPVTKKGSDAVTRAFLVAIGAVLFGQPPTMEQDADLRCMVLGQTAATMMPNDSLVFATAS</sequence>
<evidence type="ECO:0000313" key="2">
    <source>
        <dbReference type="Proteomes" id="UP001519363"/>
    </source>
</evidence>
<dbReference type="Proteomes" id="UP001519363">
    <property type="component" value="Unassembled WGS sequence"/>
</dbReference>
<protein>
    <submittedName>
        <fullName evidence="1">Uncharacterized protein</fullName>
    </submittedName>
</protein>
<keyword evidence="2" id="KW-1185">Reference proteome</keyword>
<proteinExistence type="predicted"/>
<organism evidence="1 2">
    <name type="scientific">Crossiella equi</name>
    <dbReference type="NCBI Taxonomy" id="130796"/>
    <lineage>
        <taxon>Bacteria</taxon>
        <taxon>Bacillati</taxon>
        <taxon>Actinomycetota</taxon>
        <taxon>Actinomycetes</taxon>
        <taxon>Pseudonocardiales</taxon>
        <taxon>Pseudonocardiaceae</taxon>
        <taxon>Crossiella</taxon>
    </lineage>
</organism>